<dbReference type="Proteomes" id="UP000611762">
    <property type="component" value="Unassembled WGS sequence"/>
</dbReference>
<dbReference type="InterPro" id="IPR010368">
    <property type="entry name" value="Com_YlbF"/>
</dbReference>
<gene>
    <name evidence="1" type="ORF">H8698_06260</name>
</gene>
<dbReference type="Gene3D" id="1.20.1500.10">
    <property type="entry name" value="YheA/YmcA-like"/>
    <property type="match status" value="1"/>
</dbReference>
<dbReference type="AlphaFoldDB" id="A0A926HYX0"/>
<accession>A0A926HYX0</accession>
<reference evidence="1" key="1">
    <citation type="submission" date="2020-08" db="EMBL/GenBank/DDBJ databases">
        <title>Genome public.</title>
        <authorList>
            <person name="Liu C."/>
            <person name="Sun Q."/>
        </authorList>
    </citation>
    <scope>NUCLEOTIDE SEQUENCE</scope>
    <source>
        <strain evidence="1">H8</strain>
    </source>
</reference>
<comment type="caution">
    <text evidence="1">The sequence shown here is derived from an EMBL/GenBank/DDBJ whole genome shotgun (WGS) entry which is preliminary data.</text>
</comment>
<dbReference type="SUPFAM" id="SSF158622">
    <property type="entry name" value="YheA/YmcA-like"/>
    <property type="match status" value="1"/>
</dbReference>
<dbReference type="InterPro" id="IPR023378">
    <property type="entry name" value="YheA/YmcA-like_dom_sf"/>
</dbReference>
<dbReference type="EMBL" id="JACRSU010000002">
    <property type="protein sequence ID" value="MBC8540575.1"/>
    <property type="molecule type" value="Genomic_DNA"/>
</dbReference>
<protein>
    <submittedName>
        <fullName evidence="1">YlbF family regulator</fullName>
    </submittedName>
</protein>
<evidence type="ECO:0000313" key="2">
    <source>
        <dbReference type="Proteomes" id="UP000611762"/>
    </source>
</evidence>
<organism evidence="1 2">
    <name type="scientific">Congzhengia minquanensis</name>
    <dbReference type="NCBI Taxonomy" id="2763657"/>
    <lineage>
        <taxon>Bacteria</taxon>
        <taxon>Bacillati</taxon>
        <taxon>Bacillota</taxon>
        <taxon>Clostridia</taxon>
        <taxon>Eubacteriales</taxon>
        <taxon>Oscillospiraceae</taxon>
        <taxon>Congzhengia</taxon>
    </lineage>
</organism>
<sequence>MNDILEMAQNLGQAIADSEEMKVFHEMEKIFYEDEEAQRVMNEYEAERAKMTVKAKETGMTPESLKLFQSEMKKSMDKLMANKTVKEYLEAKSNFNDIIKKVNSIISFCIQGEEQELASEGGCSGNCGSCGGCH</sequence>
<name>A0A926HYX0_9FIRM</name>
<dbReference type="Pfam" id="PF06133">
    <property type="entry name" value="Com_YlbF"/>
    <property type="match status" value="1"/>
</dbReference>
<evidence type="ECO:0000313" key="1">
    <source>
        <dbReference type="EMBL" id="MBC8540575.1"/>
    </source>
</evidence>
<dbReference type="RefSeq" id="WP_177680492.1">
    <property type="nucleotide sequence ID" value="NZ_JACRSU010000002.1"/>
</dbReference>
<proteinExistence type="predicted"/>
<keyword evidence="2" id="KW-1185">Reference proteome</keyword>